<accession>A0A6C0H963</accession>
<evidence type="ECO:0000313" key="2">
    <source>
        <dbReference type="EMBL" id="QHT76533.1"/>
    </source>
</evidence>
<protein>
    <submittedName>
        <fullName evidence="2">Uncharacterized protein</fullName>
    </submittedName>
</protein>
<keyword evidence="1" id="KW-0472">Membrane</keyword>
<reference evidence="2" key="1">
    <citation type="journal article" date="2020" name="Nature">
        <title>Giant virus diversity and host interactions through global metagenomics.</title>
        <authorList>
            <person name="Schulz F."/>
            <person name="Roux S."/>
            <person name="Paez-Espino D."/>
            <person name="Jungbluth S."/>
            <person name="Walsh D.A."/>
            <person name="Denef V.J."/>
            <person name="McMahon K.D."/>
            <person name="Konstantinidis K.T."/>
            <person name="Eloe-Fadrosh E.A."/>
            <person name="Kyrpides N.C."/>
            <person name="Woyke T."/>
        </authorList>
    </citation>
    <scope>NUCLEOTIDE SEQUENCE</scope>
    <source>
        <strain evidence="2">GVMAG-M-3300023179-82</strain>
    </source>
</reference>
<evidence type="ECO:0000256" key="1">
    <source>
        <dbReference type="SAM" id="Phobius"/>
    </source>
</evidence>
<name>A0A6C0H963_9ZZZZ</name>
<organism evidence="2">
    <name type="scientific">viral metagenome</name>
    <dbReference type="NCBI Taxonomy" id="1070528"/>
    <lineage>
        <taxon>unclassified sequences</taxon>
        <taxon>metagenomes</taxon>
        <taxon>organismal metagenomes</taxon>
    </lineage>
</organism>
<sequence length="48" mass="5892">MYNIYIKYVSMLLIILRFLFIINFNNNSNYLIIIKINNLKKNNRNCSY</sequence>
<keyword evidence="1" id="KW-1133">Transmembrane helix</keyword>
<feature type="transmembrane region" description="Helical" evidence="1">
    <location>
        <begin position="6"/>
        <end position="25"/>
    </location>
</feature>
<dbReference type="AlphaFoldDB" id="A0A6C0H963"/>
<keyword evidence="1" id="KW-0812">Transmembrane</keyword>
<dbReference type="EMBL" id="MN739897">
    <property type="protein sequence ID" value="QHT76533.1"/>
    <property type="molecule type" value="Genomic_DNA"/>
</dbReference>
<proteinExistence type="predicted"/>